<feature type="region of interest" description="Disordered" evidence="6">
    <location>
        <begin position="83"/>
        <end position="105"/>
    </location>
</feature>
<evidence type="ECO:0000256" key="5">
    <source>
        <dbReference type="SAM" id="Coils"/>
    </source>
</evidence>
<name>A0A7I8W8Z9_9ANNE</name>
<dbReference type="InterPro" id="IPR017907">
    <property type="entry name" value="Znf_RING_CS"/>
</dbReference>
<dbReference type="AlphaFoldDB" id="A0A7I8W8Z9"/>
<dbReference type="GO" id="GO:0008270">
    <property type="term" value="F:zinc ion binding"/>
    <property type="evidence" value="ECO:0007669"/>
    <property type="project" value="UniProtKB-KW"/>
</dbReference>
<protein>
    <recommendedName>
        <fullName evidence="7">RING-type domain-containing protein</fullName>
    </recommendedName>
</protein>
<keyword evidence="9" id="KW-1185">Reference proteome</keyword>
<evidence type="ECO:0000313" key="9">
    <source>
        <dbReference type="Proteomes" id="UP000549394"/>
    </source>
</evidence>
<dbReference type="InterPro" id="IPR013083">
    <property type="entry name" value="Znf_RING/FYVE/PHD"/>
</dbReference>
<dbReference type="SUPFAM" id="SSF57850">
    <property type="entry name" value="RING/U-box"/>
    <property type="match status" value="1"/>
</dbReference>
<dbReference type="InterPro" id="IPR018957">
    <property type="entry name" value="Znf_C3HC4_RING-type"/>
</dbReference>
<dbReference type="OrthoDB" id="654191at2759"/>
<feature type="compositionally biased region" description="Low complexity" evidence="6">
    <location>
        <begin position="83"/>
        <end position="96"/>
    </location>
</feature>
<evidence type="ECO:0000313" key="8">
    <source>
        <dbReference type="EMBL" id="CAD5124594.1"/>
    </source>
</evidence>
<keyword evidence="5" id="KW-0175">Coiled coil</keyword>
<feature type="coiled-coil region" evidence="5">
    <location>
        <begin position="314"/>
        <end position="345"/>
    </location>
</feature>
<proteinExistence type="predicted"/>
<evidence type="ECO:0000256" key="4">
    <source>
        <dbReference type="PROSITE-ProRule" id="PRU00175"/>
    </source>
</evidence>
<accession>A0A7I8W8Z9</accession>
<reference evidence="8 9" key="1">
    <citation type="submission" date="2020-08" db="EMBL/GenBank/DDBJ databases">
        <authorList>
            <person name="Hejnol A."/>
        </authorList>
    </citation>
    <scope>NUCLEOTIDE SEQUENCE [LARGE SCALE GENOMIC DNA]</scope>
</reference>
<dbReference type="SMART" id="SM00184">
    <property type="entry name" value="RING"/>
    <property type="match status" value="1"/>
</dbReference>
<dbReference type="Gene3D" id="3.30.40.10">
    <property type="entry name" value="Zinc/RING finger domain, C3HC4 (zinc finger)"/>
    <property type="match status" value="1"/>
</dbReference>
<dbReference type="PROSITE" id="PS00518">
    <property type="entry name" value="ZF_RING_1"/>
    <property type="match status" value="1"/>
</dbReference>
<keyword evidence="2 4" id="KW-0863">Zinc-finger</keyword>
<dbReference type="Proteomes" id="UP000549394">
    <property type="component" value="Unassembled WGS sequence"/>
</dbReference>
<evidence type="ECO:0000256" key="3">
    <source>
        <dbReference type="ARBA" id="ARBA00022833"/>
    </source>
</evidence>
<evidence type="ECO:0000259" key="7">
    <source>
        <dbReference type="PROSITE" id="PS50089"/>
    </source>
</evidence>
<evidence type="ECO:0000256" key="1">
    <source>
        <dbReference type="ARBA" id="ARBA00022723"/>
    </source>
</evidence>
<organism evidence="8 9">
    <name type="scientific">Dimorphilus gyrociliatus</name>
    <dbReference type="NCBI Taxonomy" id="2664684"/>
    <lineage>
        <taxon>Eukaryota</taxon>
        <taxon>Metazoa</taxon>
        <taxon>Spiralia</taxon>
        <taxon>Lophotrochozoa</taxon>
        <taxon>Annelida</taxon>
        <taxon>Polychaeta</taxon>
        <taxon>Polychaeta incertae sedis</taxon>
        <taxon>Dinophilidae</taxon>
        <taxon>Dimorphilus</taxon>
    </lineage>
</organism>
<dbReference type="EMBL" id="CAJFCJ010000021">
    <property type="protein sequence ID" value="CAD5124594.1"/>
    <property type="molecule type" value="Genomic_DNA"/>
</dbReference>
<dbReference type="PROSITE" id="PS50089">
    <property type="entry name" value="ZF_RING_2"/>
    <property type="match status" value="1"/>
</dbReference>
<dbReference type="CDD" id="cd16449">
    <property type="entry name" value="RING-HC"/>
    <property type="match status" value="1"/>
</dbReference>
<feature type="domain" description="RING-type" evidence="7">
    <location>
        <begin position="13"/>
        <end position="59"/>
    </location>
</feature>
<evidence type="ECO:0000256" key="2">
    <source>
        <dbReference type="ARBA" id="ARBA00022771"/>
    </source>
</evidence>
<keyword evidence="3" id="KW-0862">Zinc</keyword>
<evidence type="ECO:0000256" key="6">
    <source>
        <dbReference type="SAM" id="MobiDB-lite"/>
    </source>
</evidence>
<gene>
    <name evidence="8" type="ORF">DGYR_LOCUS12114</name>
</gene>
<keyword evidence="1" id="KW-0479">Metal-binding</keyword>
<comment type="caution">
    <text evidence="8">The sequence shown here is derived from an EMBL/GenBank/DDBJ whole genome shotgun (WGS) entry which is preliminary data.</text>
</comment>
<dbReference type="Pfam" id="PF00097">
    <property type="entry name" value="zf-C3HC4"/>
    <property type="match status" value="1"/>
</dbReference>
<dbReference type="InterPro" id="IPR001841">
    <property type="entry name" value="Znf_RING"/>
</dbReference>
<sequence>MANSLLLFDELECGLCFDRLFENDPRSLPCNHKFCFVCLIGLKSDKDDRSNTFTCPRCNKQHVWPLNGPNGFPTCLNSDTSDSASKRSVSNASSRAQSQTTLRRSEDRVNHWLTLNLPSSRRDKESLDTTSTVYLNSNKESSTVLSPRAISIHGVLCGKLIDGMLNHNINECKKDDSRQLPKISLTNKQVNFLNHCNVAYENVRKEIRRNKERLTDDISKKLHMCITEVESLVTKLWDGTINRRQARQKLSLLERKHFVLIPLRNVEIARFKRNDSENSIFDSFIMAKERNENSFEENVKLYKAIVKGNFEKFLSEIEQNFKDLIKQLELNKRKLDNEIIQKIMNGGQNNFEYQFVPILDLQIGRFKRVTILESRRNFMQSLSETMSRC</sequence>